<reference evidence="22" key="1">
    <citation type="submission" date="2020-03" db="EMBL/GenBank/DDBJ databases">
        <title>A high-quality chromosome-level genome assembly of a woody plant with both climbing and erect habits, Rhamnella rubrinervis.</title>
        <authorList>
            <person name="Lu Z."/>
            <person name="Yang Y."/>
            <person name="Zhu X."/>
            <person name="Sun Y."/>
        </authorList>
    </citation>
    <scope>NUCLEOTIDE SEQUENCE</scope>
    <source>
        <strain evidence="22">BYM</strain>
        <tissue evidence="22">Leaf</tissue>
    </source>
</reference>
<dbReference type="GO" id="GO:0004674">
    <property type="term" value="F:protein serine/threonine kinase activity"/>
    <property type="evidence" value="ECO:0007669"/>
    <property type="project" value="UniProtKB-KW"/>
</dbReference>
<protein>
    <recommendedName>
        <fullName evidence="2">non-specific serine/threonine protein kinase</fullName>
        <ecNumber evidence="2">2.7.11.1</ecNumber>
    </recommendedName>
</protein>
<evidence type="ECO:0000256" key="5">
    <source>
        <dbReference type="ARBA" id="ARBA00022614"/>
    </source>
</evidence>
<evidence type="ECO:0000256" key="14">
    <source>
        <dbReference type="ARBA" id="ARBA00023136"/>
    </source>
</evidence>
<keyword evidence="23" id="KW-1185">Reference proteome</keyword>
<keyword evidence="13 19" id="KW-1133">Transmembrane helix</keyword>
<dbReference type="SMART" id="SM00220">
    <property type="entry name" value="S_TKc"/>
    <property type="match status" value="1"/>
</dbReference>
<dbReference type="InterPro" id="IPR024788">
    <property type="entry name" value="Malectin-like_Carb-bd_dom"/>
</dbReference>
<dbReference type="Pfam" id="PF07714">
    <property type="entry name" value="PK_Tyr_Ser-Thr"/>
    <property type="match status" value="2"/>
</dbReference>
<keyword evidence="4" id="KW-0597">Phosphoprotein</keyword>
<dbReference type="PROSITE" id="PS50011">
    <property type="entry name" value="PROTEIN_KINASE_DOM"/>
    <property type="match status" value="2"/>
</dbReference>
<evidence type="ECO:0000256" key="6">
    <source>
        <dbReference type="ARBA" id="ARBA00022679"/>
    </source>
</evidence>
<evidence type="ECO:0000256" key="1">
    <source>
        <dbReference type="ARBA" id="ARBA00004167"/>
    </source>
</evidence>
<evidence type="ECO:0000256" key="9">
    <source>
        <dbReference type="ARBA" id="ARBA00022737"/>
    </source>
</evidence>
<comment type="catalytic activity">
    <reaction evidence="16">
        <text>L-threonyl-[protein] + ATP = O-phospho-L-threonyl-[protein] + ADP + H(+)</text>
        <dbReference type="Rhea" id="RHEA:46608"/>
        <dbReference type="Rhea" id="RHEA-COMP:11060"/>
        <dbReference type="Rhea" id="RHEA-COMP:11605"/>
        <dbReference type="ChEBI" id="CHEBI:15378"/>
        <dbReference type="ChEBI" id="CHEBI:30013"/>
        <dbReference type="ChEBI" id="CHEBI:30616"/>
        <dbReference type="ChEBI" id="CHEBI:61977"/>
        <dbReference type="ChEBI" id="CHEBI:456216"/>
        <dbReference type="EC" id="2.7.11.1"/>
    </reaction>
</comment>
<dbReference type="InterPro" id="IPR000719">
    <property type="entry name" value="Prot_kinase_dom"/>
</dbReference>
<feature type="binding site" evidence="18">
    <location>
        <position position="939"/>
    </location>
    <ligand>
        <name>ATP</name>
        <dbReference type="ChEBI" id="CHEBI:30616"/>
    </ligand>
</feature>
<dbReference type="Gene3D" id="3.80.10.10">
    <property type="entry name" value="Ribonuclease Inhibitor"/>
    <property type="match status" value="1"/>
</dbReference>
<evidence type="ECO:0000256" key="3">
    <source>
        <dbReference type="ARBA" id="ARBA00022527"/>
    </source>
</evidence>
<comment type="catalytic activity">
    <reaction evidence="17">
        <text>L-seryl-[protein] + ATP = O-phospho-L-seryl-[protein] + ADP + H(+)</text>
        <dbReference type="Rhea" id="RHEA:17989"/>
        <dbReference type="Rhea" id="RHEA-COMP:9863"/>
        <dbReference type="Rhea" id="RHEA-COMP:11604"/>
        <dbReference type="ChEBI" id="CHEBI:15378"/>
        <dbReference type="ChEBI" id="CHEBI:29999"/>
        <dbReference type="ChEBI" id="CHEBI:30616"/>
        <dbReference type="ChEBI" id="CHEBI:83421"/>
        <dbReference type="ChEBI" id="CHEBI:456216"/>
        <dbReference type="EC" id="2.7.11.1"/>
    </reaction>
</comment>
<feature type="signal peptide" evidence="20">
    <location>
        <begin position="1"/>
        <end position="25"/>
    </location>
</feature>
<dbReference type="FunFam" id="3.80.10.10:FF:000129">
    <property type="entry name" value="Leucine-rich repeat receptor-like kinase"/>
    <property type="match status" value="1"/>
</dbReference>
<gene>
    <name evidence="22" type="ORF">FNV43_RR06741</name>
</gene>
<dbReference type="InterPro" id="IPR011009">
    <property type="entry name" value="Kinase-like_dom_sf"/>
</dbReference>
<evidence type="ECO:0000256" key="8">
    <source>
        <dbReference type="ARBA" id="ARBA00022729"/>
    </source>
</evidence>
<evidence type="ECO:0000256" key="7">
    <source>
        <dbReference type="ARBA" id="ARBA00022692"/>
    </source>
</evidence>
<evidence type="ECO:0000256" key="2">
    <source>
        <dbReference type="ARBA" id="ARBA00012513"/>
    </source>
</evidence>
<keyword evidence="14 19" id="KW-0472">Membrane</keyword>
<dbReference type="InterPro" id="IPR032675">
    <property type="entry name" value="LRR_dom_sf"/>
</dbReference>
<evidence type="ECO:0000313" key="22">
    <source>
        <dbReference type="EMBL" id="KAF3450652.1"/>
    </source>
</evidence>
<feature type="transmembrane region" description="Helical" evidence="19">
    <location>
        <begin position="514"/>
        <end position="539"/>
    </location>
</feature>
<feature type="domain" description="Protein kinase" evidence="21">
    <location>
        <begin position="910"/>
        <end position="1134"/>
    </location>
</feature>
<name>A0A8K0MLQ9_9ROSA</name>
<keyword evidence="8 20" id="KW-0732">Signal</keyword>
<keyword evidence="3" id="KW-0723">Serine/threonine-protein kinase</keyword>
<dbReference type="InterPro" id="IPR008271">
    <property type="entry name" value="Ser/Thr_kinase_AS"/>
</dbReference>
<feature type="domain" description="Protein kinase" evidence="21">
    <location>
        <begin position="582"/>
        <end position="857"/>
    </location>
</feature>
<dbReference type="CDD" id="cd14066">
    <property type="entry name" value="STKc_IRAK"/>
    <property type="match status" value="1"/>
</dbReference>
<dbReference type="OrthoDB" id="2017114at2759"/>
<evidence type="ECO:0000256" key="20">
    <source>
        <dbReference type="SAM" id="SignalP"/>
    </source>
</evidence>
<feature type="binding site" evidence="18">
    <location>
        <position position="609"/>
    </location>
    <ligand>
        <name>ATP</name>
        <dbReference type="ChEBI" id="CHEBI:30616"/>
    </ligand>
</feature>
<proteinExistence type="predicted"/>
<evidence type="ECO:0000256" key="12">
    <source>
        <dbReference type="ARBA" id="ARBA00022840"/>
    </source>
</evidence>
<feature type="chain" id="PRO_5035438926" description="non-specific serine/threonine protein kinase" evidence="20">
    <location>
        <begin position="26"/>
        <end position="1139"/>
    </location>
</feature>
<comment type="caution">
    <text evidence="22">The sequence shown here is derived from an EMBL/GenBank/DDBJ whole genome shotgun (WGS) entry which is preliminary data.</text>
</comment>
<dbReference type="Gene3D" id="3.30.200.20">
    <property type="entry name" value="Phosphorylase Kinase, domain 1"/>
    <property type="match status" value="1"/>
</dbReference>
<accession>A0A8K0MLQ9</accession>
<evidence type="ECO:0000256" key="11">
    <source>
        <dbReference type="ARBA" id="ARBA00022777"/>
    </source>
</evidence>
<dbReference type="Pfam" id="PF12819">
    <property type="entry name" value="Malectin_like"/>
    <property type="match status" value="1"/>
</dbReference>
<dbReference type="FunFam" id="3.30.200.20:FF:000394">
    <property type="entry name" value="Leucine-rich repeat receptor-like protein kinase"/>
    <property type="match status" value="1"/>
</dbReference>
<keyword evidence="15" id="KW-0675">Receptor</keyword>
<evidence type="ECO:0000256" key="16">
    <source>
        <dbReference type="ARBA" id="ARBA00047899"/>
    </source>
</evidence>
<comment type="subcellular location">
    <subcellularLocation>
        <location evidence="1">Membrane</location>
        <topology evidence="1">Single-pass membrane protein</topology>
    </subcellularLocation>
</comment>
<dbReference type="PROSITE" id="PS00108">
    <property type="entry name" value="PROTEIN_KINASE_ST"/>
    <property type="match status" value="1"/>
</dbReference>
<dbReference type="EMBL" id="VOIH02000003">
    <property type="protein sequence ID" value="KAF3450652.1"/>
    <property type="molecule type" value="Genomic_DNA"/>
</dbReference>
<dbReference type="InterPro" id="IPR001611">
    <property type="entry name" value="Leu-rich_rpt"/>
</dbReference>
<dbReference type="EC" id="2.7.11.1" evidence="2"/>
<evidence type="ECO:0000256" key="13">
    <source>
        <dbReference type="ARBA" id="ARBA00022989"/>
    </source>
</evidence>
<dbReference type="PANTHER" id="PTHR45631">
    <property type="entry name" value="OS07G0107800 PROTEIN-RELATED"/>
    <property type="match status" value="1"/>
</dbReference>
<dbReference type="Gene3D" id="1.10.510.10">
    <property type="entry name" value="Transferase(Phosphotransferase) domain 1"/>
    <property type="match status" value="3"/>
</dbReference>
<dbReference type="PROSITE" id="PS00107">
    <property type="entry name" value="PROTEIN_KINASE_ATP"/>
    <property type="match status" value="2"/>
</dbReference>
<dbReference type="GO" id="GO:0016020">
    <property type="term" value="C:membrane"/>
    <property type="evidence" value="ECO:0007669"/>
    <property type="project" value="UniProtKB-SubCell"/>
</dbReference>
<dbReference type="GO" id="GO:0005524">
    <property type="term" value="F:ATP binding"/>
    <property type="evidence" value="ECO:0007669"/>
    <property type="project" value="UniProtKB-UniRule"/>
</dbReference>
<evidence type="ECO:0000256" key="4">
    <source>
        <dbReference type="ARBA" id="ARBA00022553"/>
    </source>
</evidence>
<evidence type="ECO:0000256" key="18">
    <source>
        <dbReference type="PROSITE-ProRule" id="PRU10141"/>
    </source>
</evidence>
<keyword evidence="5" id="KW-0433">Leucine-rich repeat</keyword>
<dbReference type="Pfam" id="PF13855">
    <property type="entry name" value="LRR_8"/>
    <property type="match status" value="1"/>
</dbReference>
<dbReference type="Proteomes" id="UP000796880">
    <property type="component" value="Unassembled WGS sequence"/>
</dbReference>
<keyword evidence="11" id="KW-0418">Kinase</keyword>
<evidence type="ECO:0000256" key="10">
    <source>
        <dbReference type="ARBA" id="ARBA00022741"/>
    </source>
</evidence>
<keyword evidence="9" id="KW-0677">Repeat</keyword>
<evidence type="ECO:0000313" key="23">
    <source>
        <dbReference type="Proteomes" id="UP000796880"/>
    </source>
</evidence>
<dbReference type="AlphaFoldDB" id="A0A8K0MLQ9"/>
<keyword evidence="10 18" id="KW-0547">Nucleotide-binding</keyword>
<evidence type="ECO:0000256" key="15">
    <source>
        <dbReference type="ARBA" id="ARBA00023170"/>
    </source>
</evidence>
<evidence type="ECO:0000256" key="19">
    <source>
        <dbReference type="SAM" id="Phobius"/>
    </source>
</evidence>
<dbReference type="SUPFAM" id="SSF56112">
    <property type="entry name" value="Protein kinase-like (PK-like)"/>
    <property type="match status" value="2"/>
</dbReference>
<keyword evidence="6" id="KW-0808">Transferase</keyword>
<keyword evidence="7 19" id="KW-0812">Transmembrane</keyword>
<sequence>MAKLYFLFALLLLHVAAFLLVLVHAQFDQQDFISIDCGASSDYTDETTGIVYTTDDNYVDTGVGKSISPEFKTRFLDQKYSNLRSFPDEAKNCYTLRPSQGKNHTYLIRASFMYGNYDGKSQFPEFDLYLGVNKWNTVKLTGASNITTFEIIHVIQSSYLHVCLVNTDSGTPFISLLELRPINDNSYAARSGSLELFARLDCGLSPTELVRYKDDPSDRIWTPFNYEGWKVVNTSLPVMPDNFLPPSVVMSTAVKPKNENNTGVGIIFSTEGNVSKEFYFCMHFAEINELQDNETREVNIFVNNNLWFGPLGYKYLRTNTIYSTTPSFGSNFEVWINKTENSTLQPLLNAIQIFTVENFLHSQTNQSDIDAVMNIKSMYGLERNWQGDPCAPNKYVWNGLNCSYNDFDPPRIVSLNLSSSGLTGKIVPYISDLTFIQKLDLSNNSLTGVVPDYLSQLPFLRILNLQGNNLSGTVPIGLSEKSNNGSILLSLDENPYLCLTESCEEKKKNKKNKFVVPVVASVGGSVALLLAAVTIFWGLKRRKQAIGTTAVKVNVDSNVQKDEELETKKKQFTYSEVLSITNNFERVIGKGGFGTVYHGYLNGSEVAAKMLSRSSAQGFKEFQAEAKLLTRVYHRNLTSLVGYCVERPNMGLIYEYMSNGDLAWHLSVRNPHPLNWEERLKITMDAAQGLEYLHNGCKPPMIHRDVKSTNILLNEKLQAKLADFGLSRAFPTEGDTHVSTVVVGTPGYLDPEYYVSNRLTEKSDVFSFGIVILEIITGRPAISKKNNINVRKGHIIEWVDSVLSKGDIADIVDPRLGQEFDKNSVWKALEIAMACVSRSSIKRPTMALAVTELKQCFAMEMARTTFTLNSEVSEIEGTTVRNVSHQKKRQHGIRDRISNSHTLRSLSITNIFEREIGKGGFGTVYQCGYLNDTTQIAVKMLSPSSAQGFKQFHAEAKLLTRVYHRNLTGLVGYCDEAPNMGLVYEYMSNGDLAWHLSDRNPCPLSWEDRLKIAIDAAQDQLLEDLEYACIVMPAEGDHTHVSTLMVGTSGYLDPEYYVSNRLTEKSDAFGFGVIMLEIITGDIEDVVDPRLLLEQDLDKNSVWKAVDLAMACASPSSIKRPTITQQVTELKQCLAMEMA</sequence>
<dbReference type="FunFam" id="1.10.510.10:FF:000146">
    <property type="entry name" value="LRR receptor-like serine/threonine-protein kinase IOS1"/>
    <property type="match status" value="1"/>
</dbReference>
<dbReference type="InterPro" id="IPR001245">
    <property type="entry name" value="Ser-Thr/Tyr_kinase_cat_dom"/>
</dbReference>
<evidence type="ECO:0000259" key="21">
    <source>
        <dbReference type="PROSITE" id="PS50011"/>
    </source>
</evidence>
<organism evidence="22 23">
    <name type="scientific">Rhamnella rubrinervis</name>
    <dbReference type="NCBI Taxonomy" id="2594499"/>
    <lineage>
        <taxon>Eukaryota</taxon>
        <taxon>Viridiplantae</taxon>
        <taxon>Streptophyta</taxon>
        <taxon>Embryophyta</taxon>
        <taxon>Tracheophyta</taxon>
        <taxon>Spermatophyta</taxon>
        <taxon>Magnoliopsida</taxon>
        <taxon>eudicotyledons</taxon>
        <taxon>Gunneridae</taxon>
        <taxon>Pentapetalae</taxon>
        <taxon>rosids</taxon>
        <taxon>fabids</taxon>
        <taxon>Rosales</taxon>
        <taxon>Rhamnaceae</taxon>
        <taxon>rhamnoid group</taxon>
        <taxon>Rhamneae</taxon>
        <taxon>Rhamnella</taxon>
    </lineage>
</organism>
<keyword evidence="12 18" id="KW-0067">ATP-binding</keyword>
<dbReference type="InterPro" id="IPR017441">
    <property type="entry name" value="Protein_kinase_ATP_BS"/>
</dbReference>
<dbReference type="PANTHER" id="PTHR45631:SF202">
    <property type="entry name" value="SENESCENCE-INDUCED RECEPTOR-LIKE SERINE_THREONINE-PROTEIN KINASE"/>
    <property type="match status" value="1"/>
</dbReference>
<evidence type="ECO:0000256" key="17">
    <source>
        <dbReference type="ARBA" id="ARBA00048679"/>
    </source>
</evidence>
<dbReference type="SUPFAM" id="SSF52058">
    <property type="entry name" value="L domain-like"/>
    <property type="match status" value="1"/>
</dbReference>